<name>A0ABR4LJ94_9EURO</name>
<accession>A0ABR4LJ94</accession>
<keyword evidence="2" id="KW-1185">Reference proteome</keyword>
<proteinExistence type="predicted"/>
<dbReference type="Proteomes" id="UP001610432">
    <property type="component" value="Unassembled WGS sequence"/>
</dbReference>
<evidence type="ECO:0000313" key="2">
    <source>
        <dbReference type="Proteomes" id="UP001610432"/>
    </source>
</evidence>
<evidence type="ECO:0000313" key="1">
    <source>
        <dbReference type="EMBL" id="KAL2864452.1"/>
    </source>
</evidence>
<sequence length="294" mass="33421">MAVSCDSEDSEMERIINAPGRSFLGHLAPSIIPHYPYRDPEQFLQDFERECNPGELTDHWFMLTGVTQSVFNDHFSEPESGPFSRGCAFDPDLKQLLIAMPESKVHAVAATAFSRMVDRATRTVGMEYGLNNLGAGSFESATMGMKQADTAWQPMRIIPGRDYHWPTMVLEVALSERRSKLQSDIRWWFRAPPQAGAVSIVLTLRINRNKEEIIIDKWERSTAPDRGHLKQRVVVSRSQRAGNITIDGAPLIIGFNNVFLRPPLTPEEVDLQLDDEKLEFIAEMIWSRQYLDTQ</sequence>
<dbReference type="RefSeq" id="XP_070883431.1">
    <property type="nucleotide sequence ID" value="XM_071025729.1"/>
</dbReference>
<dbReference type="GeneID" id="98140801"/>
<reference evidence="1 2" key="1">
    <citation type="submission" date="2024-07" db="EMBL/GenBank/DDBJ databases">
        <title>Section-level genome sequencing and comparative genomics of Aspergillus sections Usti and Cavernicolus.</title>
        <authorList>
            <consortium name="Lawrence Berkeley National Laboratory"/>
            <person name="Nybo J.L."/>
            <person name="Vesth T.C."/>
            <person name="Theobald S."/>
            <person name="Frisvad J.C."/>
            <person name="Larsen T.O."/>
            <person name="Kjaerboelling I."/>
            <person name="Rothschild-Mancinelli K."/>
            <person name="Lyhne E.K."/>
            <person name="Kogle M.E."/>
            <person name="Barry K."/>
            <person name="Clum A."/>
            <person name="Na H."/>
            <person name="Ledsgaard L."/>
            <person name="Lin J."/>
            <person name="Lipzen A."/>
            <person name="Kuo A."/>
            <person name="Riley R."/>
            <person name="Mondo S."/>
            <person name="Labutti K."/>
            <person name="Haridas S."/>
            <person name="Pangalinan J."/>
            <person name="Salamov A.A."/>
            <person name="Simmons B.A."/>
            <person name="Magnuson J.K."/>
            <person name="Chen J."/>
            <person name="Drula E."/>
            <person name="Henrissat B."/>
            <person name="Wiebenga A."/>
            <person name="Lubbers R.J."/>
            <person name="Gomes A.C."/>
            <person name="Macurrencykelacurrency M.R."/>
            <person name="Stajich J."/>
            <person name="Grigoriev I.V."/>
            <person name="Mortensen U.H."/>
            <person name="De Vries R.P."/>
            <person name="Baker S.E."/>
            <person name="Andersen M.R."/>
        </authorList>
    </citation>
    <scope>NUCLEOTIDE SEQUENCE [LARGE SCALE GENOMIC DNA]</scope>
    <source>
        <strain evidence="1 2">CBS 449.75</strain>
    </source>
</reference>
<protein>
    <submittedName>
        <fullName evidence="1">Uncharacterized protein</fullName>
    </submittedName>
</protein>
<dbReference type="EMBL" id="JBFXLQ010000040">
    <property type="protein sequence ID" value="KAL2864452.1"/>
    <property type="molecule type" value="Genomic_DNA"/>
</dbReference>
<gene>
    <name evidence="1" type="ORF">BJX67DRAFT_220253</name>
</gene>
<comment type="caution">
    <text evidence="1">The sequence shown here is derived from an EMBL/GenBank/DDBJ whole genome shotgun (WGS) entry which is preliminary data.</text>
</comment>
<organism evidence="1 2">
    <name type="scientific">Aspergillus lucknowensis</name>
    <dbReference type="NCBI Taxonomy" id="176173"/>
    <lineage>
        <taxon>Eukaryota</taxon>
        <taxon>Fungi</taxon>
        <taxon>Dikarya</taxon>
        <taxon>Ascomycota</taxon>
        <taxon>Pezizomycotina</taxon>
        <taxon>Eurotiomycetes</taxon>
        <taxon>Eurotiomycetidae</taxon>
        <taxon>Eurotiales</taxon>
        <taxon>Aspergillaceae</taxon>
        <taxon>Aspergillus</taxon>
        <taxon>Aspergillus subgen. Nidulantes</taxon>
    </lineage>
</organism>